<proteinExistence type="predicted"/>
<keyword evidence="5" id="KW-1185">Reference proteome</keyword>
<dbReference type="SMART" id="SM00355">
    <property type="entry name" value="ZnF_C2H2"/>
    <property type="match status" value="3"/>
</dbReference>
<dbReference type="EMBL" id="CATQJL010000223">
    <property type="protein sequence ID" value="CAJ0597916.1"/>
    <property type="molecule type" value="Genomic_DNA"/>
</dbReference>
<dbReference type="PANTHER" id="PTHR33936">
    <property type="entry name" value="PROTEIN CBG17840"/>
    <property type="match status" value="1"/>
</dbReference>
<evidence type="ECO:0000256" key="1">
    <source>
        <dbReference type="PROSITE-ProRule" id="PRU00042"/>
    </source>
</evidence>
<dbReference type="InterPro" id="IPR013087">
    <property type="entry name" value="Znf_C2H2_type"/>
</dbReference>
<gene>
    <name evidence="4" type="ORF">CYNAS_LOCUS9899</name>
</gene>
<keyword evidence="2" id="KW-0175">Coiled coil</keyword>
<dbReference type="PANTHER" id="PTHR33936:SF25">
    <property type="entry name" value="C2H2-TYPE DOMAIN-CONTAINING PROTEIN"/>
    <property type="match status" value="1"/>
</dbReference>
<dbReference type="Proteomes" id="UP001176961">
    <property type="component" value="Unassembled WGS sequence"/>
</dbReference>
<evidence type="ECO:0000256" key="2">
    <source>
        <dbReference type="SAM" id="Coils"/>
    </source>
</evidence>
<dbReference type="PROSITE" id="PS00028">
    <property type="entry name" value="ZINC_FINGER_C2H2_1"/>
    <property type="match status" value="2"/>
</dbReference>
<evidence type="ECO:0000313" key="5">
    <source>
        <dbReference type="Proteomes" id="UP001176961"/>
    </source>
</evidence>
<dbReference type="PROSITE" id="PS50157">
    <property type="entry name" value="ZINC_FINGER_C2H2_2"/>
    <property type="match status" value="1"/>
</dbReference>
<sequence>MRTKAPCHICKKGPMVLNDLYKHRHVHSSTEEEVEQVKLAVKRAVYGDEIFCDICEKPYFSNRSVRMHKKFVHENTAEMTHERNMINCPGCAANFQSNLDYARHCEAHHKNEDPNLVVVSNTFESFGLFEEWLKKKENETCSKVVRCYVRKSSSGNTYVYLCHHARGKGEDIDPEEFKQRYRQHKRIRKHCPCFVKAHLNGLGTVHVTACFGHYGHAISMAALPLSNEDEGVVKNLIEAGVPARTIVSKLRRENWNPRQDPERQMRLCYLTATDISNIAERHHLIKGKYTCDDRTSVKTLVENNDDIAASKLIETNNLSGDGFLLARSQRLRQHLSALPTVREPLREINNNIENNNAVATEIHSNVFYPAPAVEECDKIKEALQEAEGLKNQFGELAKAYAKSNCLDLINQMNEFMKNGLGEMPQEALENRFVRRAVMQTTGAGPAPSRIQPSIKL</sequence>
<keyword evidence="1" id="KW-0479">Metal-binding</keyword>
<keyword evidence="1" id="KW-0863">Zinc-finger</keyword>
<evidence type="ECO:0000313" key="4">
    <source>
        <dbReference type="EMBL" id="CAJ0597916.1"/>
    </source>
</evidence>
<reference evidence="4" key="1">
    <citation type="submission" date="2023-07" db="EMBL/GenBank/DDBJ databases">
        <authorList>
            <consortium name="CYATHOMIX"/>
        </authorList>
    </citation>
    <scope>NUCLEOTIDE SEQUENCE</scope>
    <source>
        <strain evidence="4">N/A</strain>
    </source>
</reference>
<feature type="domain" description="C2H2-type" evidence="3">
    <location>
        <begin position="86"/>
        <end position="114"/>
    </location>
</feature>
<keyword evidence="1" id="KW-0862">Zinc</keyword>
<dbReference type="AlphaFoldDB" id="A0AA36GT80"/>
<dbReference type="InterPro" id="IPR052797">
    <property type="entry name" value="RegFact_GeneExpr_CellDeath"/>
</dbReference>
<accession>A0AA36GT80</accession>
<name>A0AA36GT80_CYLNA</name>
<protein>
    <recommendedName>
        <fullName evidence="3">C2H2-type domain-containing protein</fullName>
    </recommendedName>
</protein>
<evidence type="ECO:0000259" key="3">
    <source>
        <dbReference type="PROSITE" id="PS50157"/>
    </source>
</evidence>
<dbReference type="GO" id="GO:0008270">
    <property type="term" value="F:zinc ion binding"/>
    <property type="evidence" value="ECO:0007669"/>
    <property type="project" value="UniProtKB-KW"/>
</dbReference>
<organism evidence="4 5">
    <name type="scientific">Cylicocyclus nassatus</name>
    <name type="common">Nematode worm</name>
    <dbReference type="NCBI Taxonomy" id="53992"/>
    <lineage>
        <taxon>Eukaryota</taxon>
        <taxon>Metazoa</taxon>
        <taxon>Ecdysozoa</taxon>
        <taxon>Nematoda</taxon>
        <taxon>Chromadorea</taxon>
        <taxon>Rhabditida</taxon>
        <taxon>Rhabditina</taxon>
        <taxon>Rhabditomorpha</taxon>
        <taxon>Strongyloidea</taxon>
        <taxon>Strongylidae</taxon>
        <taxon>Cylicocyclus</taxon>
    </lineage>
</organism>
<feature type="coiled-coil region" evidence="2">
    <location>
        <begin position="372"/>
        <end position="399"/>
    </location>
</feature>
<dbReference type="Gene3D" id="3.30.160.60">
    <property type="entry name" value="Classic Zinc Finger"/>
    <property type="match status" value="1"/>
</dbReference>
<comment type="caution">
    <text evidence="4">The sequence shown here is derived from an EMBL/GenBank/DDBJ whole genome shotgun (WGS) entry which is preliminary data.</text>
</comment>